<keyword evidence="5" id="KW-0812">Transmembrane</keyword>
<proteinExistence type="predicted"/>
<dbReference type="Pfam" id="PF12796">
    <property type="entry name" value="Ank_2"/>
    <property type="match status" value="1"/>
</dbReference>
<dbReference type="OrthoDB" id="20872at2759"/>
<feature type="repeat" description="ANK" evidence="3">
    <location>
        <begin position="253"/>
        <end position="285"/>
    </location>
</feature>
<organism evidence="6 8">
    <name type="scientific">Didymodactylos carnosus</name>
    <dbReference type="NCBI Taxonomy" id="1234261"/>
    <lineage>
        <taxon>Eukaryota</taxon>
        <taxon>Metazoa</taxon>
        <taxon>Spiralia</taxon>
        <taxon>Gnathifera</taxon>
        <taxon>Rotifera</taxon>
        <taxon>Eurotatoria</taxon>
        <taxon>Bdelloidea</taxon>
        <taxon>Philodinida</taxon>
        <taxon>Philodinidae</taxon>
        <taxon>Didymodactylos</taxon>
    </lineage>
</organism>
<dbReference type="Proteomes" id="UP000681722">
    <property type="component" value="Unassembled WGS sequence"/>
</dbReference>
<evidence type="ECO:0000256" key="3">
    <source>
        <dbReference type="PROSITE-ProRule" id="PRU00023"/>
    </source>
</evidence>
<dbReference type="Gene3D" id="1.25.40.20">
    <property type="entry name" value="Ankyrin repeat-containing domain"/>
    <property type="match status" value="1"/>
</dbReference>
<evidence type="ECO:0000256" key="2">
    <source>
        <dbReference type="ARBA" id="ARBA00023043"/>
    </source>
</evidence>
<keyword evidence="5" id="KW-0472">Membrane</keyword>
<dbReference type="PROSITE" id="PS50297">
    <property type="entry name" value="ANK_REP_REGION"/>
    <property type="match status" value="2"/>
</dbReference>
<feature type="region of interest" description="Disordered" evidence="4">
    <location>
        <begin position="312"/>
        <end position="356"/>
    </location>
</feature>
<protein>
    <recommendedName>
        <fullName evidence="9">Palmitoyltransferase</fullName>
    </recommendedName>
</protein>
<keyword evidence="8" id="KW-1185">Reference proteome</keyword>
<gene>
    <name evidence="6" type="ORF">GPM918_LOCUS27777</name>
    <name evidence="7" type="ORF">SRO942_LOCUS28164</name>
</gene>
<reference evidence="6" key="1">
    <citation type="submission" date="2021-02" db="EMBL/GenBank/DDBJ databases">
        <authorList>
            <person name="Nowell W R."/>
        </authorList>
    </citation>
    <scope>NUCLEOTIDE SEQUENCE</scope>
</reference>
<evidence type="ECO:0000256" key="1">
    <source>
        <dbReference type="ARBA" id="ARBA00022737"/>
    </source>
</evidence>
<dbReference type="InterPro" id="IPR036770">
    <property type="entry name" value="Ankyrin_rpt-contain_sf"/>
</dbReference>
<sequence length="356" mass="40452">MLITIVIGTLFIFLNSLLQFAGSFNTNSLLNLQPFYSADKKYAILMIPSSLIAFQIICAIVATIAFTTFALTIYLLGFHIYLCFNNMSTYDYIMRKRVDNTMLSFNKIANNSSEKSTTSQQQFTMGQICSNRKKINPINNVPQNHRDLPAGNNYGHKDMYSRRADKNESLAIEEQSINHSPRRNGPKMASLLFEAIEKGQSAVVLKLLRNRIDVNTMNERRQTPLMIAAKYGRQDIVAVLLEKNANVNFTDDGGKTALHYAVEFQYASIIKLLCRNQANMNNETFFTKLKPIDYTLVNEDLYATLEKYEKGNISNDDENEDDDVPKGEPYEKKKKAGKKKKGGKSAKKKSKKKKKK</sequence>
<keyword evidence="2 3" id="KW-0040">ANK repeat</keyword>
<evidence type="ECO:0008006" key="9">
    <source>
        <dbReference type="Google" id="ProtNLM"/>
    </source>
</evidence>
<dbReference type="InterPro" id="IPR002110">
    <property type="entry name" value="Ankyrin_rpt"/>
</dbReference>
<dbReference type="SUPFAM" id="SSF48403">
    <property type="entry name" value="Ankyrin repeat"/>
    <property type="match status" value="1"/>
</dbReference>
<feature type="repeat" description="ANK" evidence="3">
    <location>
        <begin position="220"/>
        <end position="252"/>
    </location>
</feature>
<dbReference type="AlphaFoldDB" id="A0A815CD26"/>
<dbReference type="EMBL" id="CAJOBC010030020">
    <property type="protein sequence ID" value="CAF4085662.1"/>
    <property type="molecule type" value="Genomic_DNA"/>
</dbReference>
<name>A0A815CD26_9BILA</name>
<comment type="caution">
    <text evidence="6">The sequence shown here is derived from an EMBL/GenBank/DDBJ whole genome shotgun (WGS) entry which is preliminary data.</text>
</comment>
<dbReference type="PANTHER" id="PTHR24198:SF165">
    <property type="entry name" value="ANKYRIN REPEAT-CONTAINING PROTEIN-RELATED"/>
    <property type="match status" value="1"/>
</dbReference>
<evidence type="ECO:0000313" key="6">
    <source>
        <dbReference type="EMBL" id="CAF1285680.1"/>
    </source>
</evidence>
<dbReference type="EMBL" id="CAJNOQ010011809">
    <property type="protein sequence ID" value="CAF1285680.1"/>
    <property type="molecule type" value="Genomic_DNA"/>
</dbReference>
<accession>A0A815CD26</accession>
<evidence type="ECO:0000256" key="5">
    <source>
        <dbReference type="SAM" id="Phobius"/>
    </source>
</evidence>
<dbReference type="PROSITE" id="PS50088">
    <property type="entry name" value="ANK_REPEAT"/>
    <property type="match status" value="2"/>
</dbReference>
<keyword evidence="5" id="KW-1133">Transmembrane helix</keyword>
<dbReference type="PANTHER" id="PTHR24198">
    <property type="entry name" value="ANKYRIN REPEAT AND PROTEIN KINASE DOMAIN-CONTAINING PROTEIN"/>
    <property type="match status" value="1"/>
</dbReference>
<feature type="compositionally biased region" description="Basic residues" evidence="4">
    <location>
        <begin position="332"/>
        <end position="356"/>
    </location>
</feature>
<dbReference type="SMART" id="SM00248">
    <property type="entry name" value="ANK"/>
    <property type="match status" value="3"/>
</dbReference>
<evidence type="ECO:0000313" key="8">
    <source>
        <dbReference type="Proteomes" id="UP000663829"/>
    </source>
</evidence>
<dbReference type="Proteomes" id="UP000663829">
    <property type="component" value="Unassembled WGS sequence"/>
</dbReference>
<evidence type="ECO:0000313" key="7">
    <source>
        <dbReference type="EMBL" id="CAF4085662.1"/>
    </source>
</evidence>
<keyword evidence="1" id="KW-0677">Repeat</keyword>
<evidence type="ECO:0000256" key="4">
    <source>
        <dbReference type="SAM" id="MobiDB-lite"/>
    </source>
</evidence>
<feature type="transmembrane region" description="Helical" evidence="5">
    <location>
        <begin position="43"/>
        <end position="76"/>
    </location>
</feature>